<dbReference type="SUPFAM" id="SSF52113">
    <property type="entry name" value="BRCT domain"/>
    <property type="match status" value="2"/>
</dbReference>
<proteinExistence type="predicted"/>
<dbReference type="PANTHER" id="PTHR13561">
    <property type="entry name" value="DNA REPLICATION REGULATOR DPB11-RELATED"/>
    <property type="match status" value="1"/>
</dbReference>
<dbReference type="InterPro" id="IPR036420">
    <property type="entry name" value="BRCT_dom_sf"/>
</dbReference>
<keyword evidence="5" id="KW-1185">Reference proteome</keyword>
<dbReference type="Pfam" id="PF12738">
    <property type="entry name" value="PTCB-BRCT"/>
    <property type="match status" value="1"/>
</dbReference>
<dbReference type="AlphaFoldDB" id="A0ABD3R1L0"/>
<evidence type="ECO:0000259" key="3">
    <source>
        <dbReference type="PROSITE" id="PS50172"/>
    </source>
</evidence>
<accession>A0ABD3R1L0</accession>
<dbReference type="InterPro" id="IPR001357">
    <property type="entry name" value="BRCT_dom"/>
</dbReference>
<comment type="caution">
    <text evidence="4">The sequence shown here is derived from an EMBL/GenBank/DDBJ whole genome shotgun (WGS) entry which is preliminary data.</text>
</comment>
<feature type="region of interest" description="Disordered" evidence="2">
    <location>
        <begin position="641"/>
        <end position="662"/>
    </location>
</feature>
<feature type="region of interest" description="Disordered" evidence="2">
    <location>
        <begin position="59"/>
        <end position="150"/>
    </location>
</feature>
<dbReference type="PROSITE" id="PS50172">
    <property type="entry name" value="BRCT"/>
    <property type="match status" value="2"/>
</dbReference>
<sequence>MGSKYDHWRRNYRLHLRHEAAASSTFSRPSPYEWADRLHVVRTSWVEACLREGRRVPEEDYRLPSPSEDEGDDRGNAMHSKTKSTSAGRRGSGILADKKGASEGRDGAVNVTSSSMARRIAVDEGTMSSPSSKSRPSSGGRRTSERQFSLPEEIVRHAPTLVERYDDCYRKEDENDNSYLRRKLMWSLLREAIRKDDVKDSAQKKMNLIKFSVKPSSDNPDRNLHGQSRKYYVVSNITPDYRLNNQLIELSNLGIDLIPVSSVWIAACTRNDCKYDPEEYPLLFQPQTWPIRLINSFADPTKSLSENEGRNSIKPKRSLLISVTGFVDSSRYGIISMLHEIGAGYTDNLSRKNTHLICKDGSGQKYVKALEWGLRVVSIDWLYHIVRHGCEDESEERFSFVFGAREEPVDEITQTQLSLKRNTINTTFSTNKDERKGTSSSLNDNDDYDKEEVEEMANQSAEKRGKTQRLQPFEINGHITVKGGGWADDATKEKYSSRIRRYLAQVSSPPPPNDLDYCPGQYPSRDEGAYLCGASSNKRLLIAHHRTLDEPVSELITNINESRARHLSGNGNISVPNAHREQITPSSLLLPPPFQEQTGIQDGDEILAMSHLETETQFTTGTILANADIGDMFLNNKIGHGDFSSEEVPPSQANDAESNGESQVIWFAAARG</sequence>
<feature type="domain" description="BRCT" evidence="3">
    <location>
        <begin position="311"/>
        <end position="389"/>
    </location>
</feature>
<organism evidence="4 5">
    <name type="scientific">Cyclostephanos tholiformis</name>
    <dbReference type="NCBI Taxonomy" id="382380"/>
    <lineage>
        <taxon>Eukaryota</taxon>
        <taxon>Sar</taxon>
        <taxon>Stramenopiles</taxon>
        <taxon>Ochrophyta</taxon>
        <taxon>Bacillariophyta</taxon>
        <taxon>Coscinodiscophyceae</taxon>
        <taxon>Thalassiosirophycidae</taxon>
        <taxon>Stephanodiscales</taxon>
        <taxon>Stephanodiscaceae</taxon>
        <taxon>Cyclostephanos</taxon>
    </lineage>
</organism>
<reference evidence="4 5" key="1">
    <citation type="submission" date="2024-10" db="EMBL/GenBank/DDBJ databases">
        <title>Updated reference genomes for cyclostephanoid diatoms.</title>
        <authorList>
            <person name="Roberts W.R."/>
            <person name="Alverson A.J."/>
        </authorList>
    </citation>
    <scope>NUCLEOTIDE SEQUENCE [LARGE SCALE GENOMIC DNA]</scope>
    <source>
        <strain evidence="4 5">AJA228-03</strain>
    </source>
</reference>
<dbReference type="Proteomes" id="UP001530377">
    <property type="component" value="Unassembled WGS sequence"/>
</dbReference>
<evidence type="ECO:0000256" key="1">
    <source>
        <dbReference type="ARBA" id="ARBA00022737"/>
    </source>
</evidence>
<feature type="compositionally biased region" description="Acidic residues" evidence="2">
    <location>
        <begin position="444"/>
        <end position="455"/>
    </location>
</feature>
<feature type="compositionally biased region" description="Polar residues" evidence="2">
    <location>
        <begin position="651"/>
        <end position="662"/>
    </location>
</feature>
<dbReference type="Gene3D" id="3.40.50.10190">
    <property type="entry name" value="BRCT domain"/>
    <property type="match status" value="2"/>
</dbReference>
<name>A0ABD3R1L0_9STRA</name>
<evidence type="ECO:0000313" key="5">
    <source>
        <dbReference type="Proteomes" id="UP001530377"/>
    </source>
</evidence>
<dbReference type="PANTHER" id="PTHR13561:SF20">
    <property type="entry name" value="DNA TOPOISOMERASE 2-BINDING PROTEIN 1"/>
    <property type="match status" value="1"/>
</dbReference>
<evidence type="ECO:0000256" key="2">
    <source>
        <dbReference type="SAM" id="MobiDB-lite"/>
    </source>
</evidence>
<feature type="compositionally biased region" description="Basic and acidic residues" evidence="2">
    <location>
        <begin position="96"/>
        <end position="106"/>
    </location>
</feature>
<feature type="compositionally biased region" description="Low complexity" evidence="2">
    <location>
        <begin position="128"/>
        <end position="141"/>
    </location>
</feature>
<feature type="region of interest" description="Disordered" evidence="2">
    <location>
        <begin position="428"/>
        <end position="467"/>
    </location>
</feature>
<gene>
    <name evidence="4" type="ORF">ACHAXA_000215</name>
</gene>
<dbReference type="EMBL" id="JALLPB020000910">
    <property type="protein sequence ID" value="KAL3806017.1"/>
    <property type="molecule type" value="Genomic_DNA"/>
</dbReference>
<dbReference type="SMART" id="SM00292">
    <property type="entry name" value="BRCT"/>
    <property type="match status" value="1"/>
</dbReference>
<evidence type="ECO:0000313" key="4">
    <source>
        <dbReference type="EMBL" id="KAL3806017.1"/>
    </source>
</evidence>
<keyword evidence="1" id="KW-0677">Repeat</keyword>
<feature type="domain" description="BRCT" evidence="3">
    <location>
        <begin position="38"/>
        <end position="63"/>
    </location>
</feature>
<protein>
    <recommendedName>
        <fullName evidence="3">BRCT domain-containing protein</fullName>
    </recommendedName>
</protein>